<protein>
    <submittedName>
        <fullName evidence="1">Uncharacterized protein</fullName>
    </submittedName>
</protein>
<organism evidence="1 2">
    <name type="scientific">Scortum barcoo</name>
    <name type="common">barcoo grunter</name>
    <dbReference type="NCBI Taxonomy" id="214431"/>
    <lineage>
        <taxon>Eukaryota</taxon>
        <taxon>Metazoa</taxon>
        <taxon>Chordata</taxon>
        <taxon>Craniata</taxon>
        <taxon>Vertebrata</taxon>
        <taxon>Euteleostomi</taxon>
        <taxon>Actinopterygii</taxon>
        <taxon>Neopterygii</taxon>
        <taxon>Teleostei</taxon>
        <taxon>Neoteleostei</taxon>
        <taxon>Acanthomorphata</taxon>
        <taxon>Eupercaria</taxon>
        <taxon>Centrarchiformes</taxon>
        <taxon>Terapontoidei</taxon>
        <taxon>Terapontidae</taxon>
        <taxon>Scortum</taxon>
    </lineage>
</organism>
<evidence type="ECO:0000313" key="1">
    <source>
        <dbReference type="EMBL" id="KAI3353490.1"/>
    </source>
</evidence>
<dbReference type="EMBL" id="CM041553">
    <property type="protein sequence ID" value="KAI3353490.1"/>
    <property type="molecule type" value="Genomic_DNA"/>
</dbReference>
<keyword evidence="2" id="KW-1185">Reference proteome</keyword>
<name>A0ACB8VDP1_9TELE</name>
<reference evidence="1" key="1">
    <citation type="submission" date="2022-04" db="EMBL/GenBank/DDBJ databases">
        <title>Jade perch genome.</title>
        <authorList>
            <person name="Chao B."/>
        </authorList>
    </citation>
    <scope>NUCLEOTIDE SEQUENCE</scope>
    <source>
        <strain evidence="1">CB-2022</strain>
    </source>
</reference>
<gene>
    <name evidence="1" type="ORF">L3Q82_020016</name>
</gene>
<comment type="caution">
    <text evidence="1">The sequence shown here is derived from an EMBL/GenBank/DDBJ whole genome shotgun (WGS) entry which is preliminary data.</text>
</comment>
<sequence length="64" mass="7233">MEEQFTCYNSDCHSSAGAGEESNSPPVLYRGRAEVSQQLQSSWSSFLRLGQEWRETHMGGEIYS</sequence>
<evidence type="ECO:0000313" key="2">
    <source>
        <dbReference type="Proteomes" id="UP000831701"/>
    </source>
</evidence>
<proteinExistence type="predicted"/>
<accession>A0ACB8VDP1</accession>
<dbReference type="Proteomes" id="UP000831701">
    <property type="component" value="Chromosome 23"/>
</dbReference>